<evidence type="ECO:0000313" key="5">
    <source>
        <dbReference type="EMBL" id="CAD9435063.1"/>
    </source>
</evidence>
<reference evidence="5" key="1">
    <citation type="submission" date="2021-01" db="EMBL/GenBank/DDBJ databases">
        <authorList>
            <person name="Corre E."/>
            <person name="Pelletier E."/>
            <person name="Niang G."/>
            <person name="Scheremetjew M."/>
            <person name="Finn R."/>
            <person name="Kale V."/>
            <person name="Holt S."/>
            <person name="Cochrane G."/>
            <person name="Meng A."/>
            <person name="Brown T."/>
            <person name="Cohen L."/>
        </authorList>
    </citation>
    <scope>NUCLEOTIDE SEQUENCE</scope>
    <source>
        <strain evidence="5">UTEX LB 985</strain>
    </source>
</reference>
<dbReference type="InterPro" id="IPR002048">
    <property type="entry name" value="EF_hand_dom"/>
</dbReference>
<dbReference type="InterPro" id="IPR018247">
    <property type="entry name" value="EF_Hand_1_Ca_BS"/>
</dbReference>
<name>A0A7S2CTY9_9EUKA</name>
<dbReference type="CDD" id="cd00051">
    <property type="entry name" value="EFh"/>
    <property type="match status" value="1"/>
</dbReference>
<proteinExistence type="predicted"/>
<dbReference type="PROSITE" id="PS00018">
    <property type="entry name" value="EF_HAND_1"/>
    <property type="match status" value="2"/>
</dbReference>
<feature type="domain" description="EF-hand" evidence="4">
    <location>
        <begin position="2"/>
        <end position="37"/>
    </location>
</feature>
<dbReference type="Pfam" id="PF13499">
    <property type="entry name" value="EF-hand_7"/>
    <property type="match status" value="1"/>
</dbReference>
<organism evidence="5">
    <name type="scientific">Haptolina brevifila</name>
    <dbReference type="NCBI Taxonomy" id="156173"/>
    <lineage>
        <taxon>Eukaryota</taxon>
        <taxon>Haptista</taxon>
        <taxon>Haptophyta</taxon>
        <taxon>Prymnesiophyceae</taxon>
        <taxon>Prymnesiales</taxon>
        <taxon>Prymnesiaceae</taxon>
        <taxon>Haptolina</taxon>
    </lineage>
</organism>
<keyword evidence="1" id="KW-0479">Metal-binding</keyword>
<evidence type="ECO:0000256" key="2">
    <source>
        <dbReference type="ARBA" id="ARBA00022737"/>
    </source>
</evidence>
<keyword evidence="3" id="KW-0106">Calcium</keyword>
<keyword evidence="2" id="KW-0677">Repeat</keyword>
<dbReference type="InterPro" id="IPR039647">
    <property type="entry name" value="EF_hand_pair_protein_CML-like"/>
</dbReference>
<dbReference type="Gene3D" id="1.10.238.10">
    <property type="entry name" value="EF-hand"/>
    <property type="match status" value="1"/>
</dbReference>
<dbReference type="PROSITE" id="PS50222">
    <property type="entry name" value="EF_HAND_2"/>
    <property type="match status" value="2"/>
</dbReference>
<dbReference type="SUPFAM" id="SSF47473">
    <property type="entry name" value="EF-hand"/>
    <property type="match status" value="1"/>
</dbReference>
<dbReference type="SMART" id="SM00054">
    <property type="entry name" value="EFh"/>
    <property type="match status" value="2"/>
</dbReference>
<protein>
    <recommendedName>
        <fullName evidence="4">EF-hand domain-containing protein</fullName>
    </recommendedName>
</protein>
<feature type="domain" description="EF-hand" evidence="4">
    <location>
        <begin position="40"/>
        <end position="75"/>
    </location>
</feature>
<dbReference type="EMBL" id="HBGU01020939">
    <property type="protein sequence ID" value="CAD9435063.1"/>
    <property type="molecule type" value="Transcribed_RNA"/>
</dbReference>
<sequence>MPTQTELQAAFNAFDINRNGTVSAQELSTILTRKGGQNAMNEEEARELIGFFDANADGVLDLNEFITMMSSSKAVASPNVLTGVGTAFDFLDDKDQWVPITDVGMIDSLGKLCAFNRTTSVEYSFSGNQYRATQEPDGSITQVNTVYGTKRDIRLVPFFFEFEFASGVWKPVTTPEALTALTAVIASSQSKQYKALNEQFNDYQPYESSLLNEQGLIQQRNTNSGTKRRIRLTPVGPDGEPHFEFRDGAVGSGIWKEVSPSCLKQLAAVAAGRGDAHYDITYPPNHPAPVRGSTQQYHARLELDGFVIQKNKATGVERPLRPAPWLGHATEIAADPSRRIDSTEGFIPRRVREAPEQRAPSEEVTASWEGGGRRAARDFYEPEAVDMGEEGRPVALEEVIPMATPVGPPVYYYTQTIDWSEQMAVPV</sequence>
<dbReference type="InterPro" id="IPR011992">
    <property type="entry name" value="EF-hand-dom_pair"/>
</dbReference>
<evidence type="ECO:0000256" key="3">
    <source>
        <dbReference type="ARBA" id="ARBA00022837"/>
    </source>
</evidence>
<gene>
    <name evidence="5" type="ORF">CBRE1094_LOCUS11457</name>
</gene>
<evidence type="ECO:0000259" key="4">
    <source>
        <dbReference type="PROSITE" id="PS50222"/>
    </source>
</evidence>
<dbReference type="PANTHER" id="PTHR10891">
    <property type="entry name" value="EF-HAND CALCIUM-BINDING DOMAIN CONTAINING PROTEIN"/>
    <property type="match status" value="1"/>
</dbReference>
<accession>A0A7S2CTY9</accession>
<dbReference type="GO" id="GO:0005509">
    <property type="term" value="F:calcium ion binding"/>
    <property type="evidence" value="ECO:0007669"/>
    <property type="project" value="InterPro"/>
</dbReference>
<evidence type="ECO:0000256" key="1">
    <source>
        <dbReference type="ARBA" id="ARBA00022723"/>
    </source>
</evidence>
<dbReference type="AlphaFoldDB" id="A0A7S2CTY9"/>